<reference evidence="2 3" key="1">
    <citation type="journal article" date="2016" name="Nat. Commun.">
        <title>Thousands of microbial genomes shed light on interconnected biogeochemical processes in an aquifer system.</title>
        <authorList>
            <person name="Anantharaman K."/>
            <person name="Brown C.T."/>
            <person name="Hug L.A."/>
            <person name="Sharon I."/>
            <person name="Castelle C.J."/>
            <person name="Probst A.J."/>
            <person name="Thomas B.C."/>
            <person name="Singh A."/>
            <person name="Wilkins M.J."/>
            <person name="Karaoz U."/>
            <person name="Brodie E.L."/>
            <person name="Williams K.H."/>
            <person name="Hubbard S.S."/>
            <person name="Banfield J.F."/>
        </authorList>
    </citation>
    <scope>NUCLEOTIDE SEQUENCE [LARGE SCALE GENOMIC DNA]</scope>
</reference>
<name>A0A1G2F1B6_9BACT</name>
<keyword evidence="1" id="KW-0472">Membrane</keyword>
<feature type="transmembrane region" description="Helical" evidence="1">
    <location>
        <begin position="43"/>
        <end position="67"/>
    </location>
</feature>
<evidence type="ECO:0000313" key="3">
    <source>
        <dbReference type="Proteomes" id="UP000177810"/>
    </source>
</evidence>
<proteinExistence type="predicted"/>
<sequence length="184" mass="20845">MNKAISNPLAEREAVALAQVGTFFTDIWNKIADFFTSYQWKELIFALKTASIIISLILGALIVLLLIKINIKARMKKSISQVKKTVSFNKRRIERKWLKIENKLGSGVEANYKLAILEADKIFNDILKIIGYEAQIRITNMGEIKKAGKVKNNIIEDSQFSINENDARSVVRAYRKGLEDLGVV</sequence>
<dbReference type="Proteomes" id="UP000177810">
    <property type="component" value="Unassembled WGS sequence"/>
</dbReference>
<evidence type="ECO:0000313" key="2">
    <source>
        <dbReference type="EMBL" id="OGZ31876.1"/>
    </source>
</evidence>
<comment type="caution">
    <text evidence="2">The sequence shown here is derived from an EMBL/GenBank/DDBJ whole genome shotgun (WGS) entry which is preliminary data.</text>
</comment>
<dbReference type="AlphaFoldDB" id="A0A1G2F1B6"/>
<dbReference type="STRING" id="1801990.A2V69_00475"/>
<protein>
    <submittedName>
        <fullName evidence="2">Uncharacterized protein</fullName>
    </submittedName>
</protein>
<evidence type="ECO:0000256" key="1">
    <source>
        <dbReference type="SAM" id="Phobius"/>
    </source>
</evidence>
<gene>
    <name evidence="2" type="ORF">A2V69_00475</name>
</gene>
<keyword evidence="1" id="KW-1133">Transmembrane helix</keyword>
<dbReference type="EMBL" id="MHMT01000030">
    <property type="protein sequence ID" value="OGZ31876.1"/>
    <property type="molecule type" value="Genomic_DNA"/>
</dbReference>
<organism evidence="2 3">
    <name type="scientific">Candidatus Portnoybacteria bacterium RBG_13_40_8</name>
    <dbReference type="NCBI Taxonomy" id="1801990"/>
    <lineage>
        <taxon>Bacteria</taxon>
        <taxon>Candidatus Portnoyibacteriota</taxon>
    </lineage>
</organism>
<accession>A0A1G2F1B6</accession>
<keyword evidence="1" id="KW-0812">Transmembrane</keyword>